<gene>
    <name evidence="3" type="ORF">AVDCRST_MAG33-1635</name>
</gene>
<dbReference type="PANTHER" id="PTHR37826:SF2">
    <property type="entry name" value="ZINC-RIBBON DOMAIN-CONTAINING PROTEIN"/>
    <property type="match status" value="1"/>
</dbReference>
<dbReference type="AlphaFoldDB" id="A0A6J4UTK8"/>
<evidence type="ECO:0000259" key="2">
    <source>
        <dbReference type="Pfam" id="PF13421"/>
    </source>
</evidence>
<dbReference type="Pfam" id="PF12773">
    <property type="entry name" value="DZR"/>
    <property type="match status" value="1"/>
</dbReference>
<dbReference type="InterPro" id="IPR033880">
    <property type="entry name" value="SPFH_YdjI"/>
</dbReference>
<evidence type="ECO:0000259" key="1">
    <source>
        <dbReference type="Pfam" id="PF12773"/>
    </source>
</evidence>
<dbReference type="CDD" id="cd03408">
    <property type="entry name" value="SPFH_like_u1"/>
    <property type="match status" value="1"/>
</dbReference>
<name>A0A6J4UTK8_9BACT</name>
<dbReference type="InterPro" id="IPR036013">
    <property type="entry name" value="Band_7/SPFH_dom_sf"/>
</dbReference>
<dbReference type="EMBL" id="CADCWK010000166">
    <property type="protein sequence ID" value="CAA9560527.1"/>
    <property type="molecule type" value="Genomic_DNA"/>
</dbReference>
<accession>A0A6J4UTK8</accession>
<sequence>MALFDLIEHPNESPGEIVRRFPEHGSGEFRLGSQLVVRESQRAVFFRDGKALDLFGPGRHTISTNNIPLLTTLLGIPFGGRSPFTAEVVFVSMRDFNEMKWGSPQPLVFRDTDLGMVRLRAFGTYAMRVADPQLFVTQVVGTRGAFSTAQIDEYLRGMIISEFNDILAEVQTSILDLAKMSREVGDATRNALGDDFQQMGLSLISFQVGAITPPEEVQRRIDERSGMAALGDMNTYTQFQAAQAMRDAARNEGGGAAATGLGLGAGVGLGQAMAGAFQNTGQQAQQAQQGQQGQQAPAQAAPATRTCPHCQSQIPANAKFCPTCGKAVPAATSRFCPECGTENPASNKFCSNCGHGLTE</sequence>
<feature type="domain" description="SPFH" evidence="2">
    <location>
        <begin position="19"/>
        <end position="228"/>
    </location>
</feature>
<dbReference type="PANTHER" id="PTHR37826">
    <property type="entry name" value="FLOTILLIN BAND_7_5 DOMAIN PROTEIN"/>
    <property type="match status" value="1"/>
</dbReference>
<dbReference type="Pfam" id="PF13421">
    <property type="entry name" value="Band_7_1"/>
    <property type="match status" value="1"/>
</dbReference>
<evidence type="ECO:0000313" key="3">
    <source>
        <dbReference type="EMBL" id="CAA9560527.1"/>
    </source>
</evidence>
<proteinExistence type="predicted"/>
<dbReference type="Gene3D" id="3.30.479.30">
    <property type="entry name" value="Band 7 domain"/>
    <property type="match status" value="1"/>
</dbReference>
<protein>
    <submittedName>
        <fullName evidence="3">Virion core protein (Lumpy skin disease virus)</fullName>
    </submittedName>
</protein>
<feature type="domain" description="DZANK-type" evidence="1">
    <location>
        <begin position="307"/>
        <end position="354"/>
    </location>
</feature>
<reference evidence="3" key="1">
    <citation type="submission" date="2020-02" db="EMBL/GenBank/DDBJ databases">
        <authorList>
            <person name="Meier V. D."/>
        </authorList>
    </citation>
    <scope>NUCLEOTIDE SEQUENCE</scope>
    <source>
        <strain evidence="3">AVDCRST_MAG33</strain>
    </source>
</reference>
<dbReference type="InterPro" id="IPR025874">
    <property type="entry name" value="DZR"/>
</dbReference>
<organism evidence="3">
    <name type="scientific">uncultured Thermomicrobiales bacterium</name>
    <dbReference type="NCBI Taxonomy" id="1645740"/>
    <lineage>
        <taxon>Bacteria</taxon>
        <taxon>Pseudomonadati</taxon>
        <taxon>Thermomicrobiota</taxon>
        <taxon>Thermomicrobia</taxon>
        <taxon>Thermomicrobiales</taxon>
        <taxon>environmental samples</taxon>
    </lineage>
</organism>
<dbReference type="SUPFAM" id="SSF117892">
    <property type="entry name" value="Band 7/SPFH domain"/>
    <property type="match status" value="1"/>
</dbReference>